<gene>
    <name evidence="9" type="ORF">H2509_11405</name>
</gene>
<keyword evidence="3" id="KW-1134">Transmembrane beta strand</keyword>
<keyword evidence="6" id="KW-0472">Membrane</keyword>
<feature type="signal peptide" evidence="8">
    <location>
        <begin position="1"/>
        <end position="26"/>
    </location>
</feature>
<evidence type="ECO:0000256" key="8">
    <source>
        <dbReference type="SAM" id="SignalP"/>
    </source>
</evidence>
<comment type="subcellular location">
    <subcellularLocation>
        <location evidence="1">Cell outer membrane</location>
        <topology evidence="1">Multi-pass membrane protein</topology>
    </subcellularLocation>
</comment>
<reference evidence="9 10" key="1">
    <citation type="submission" date="2020-07" db="EMBL/GenBank/DDBJ databases">
        <title>Stappia sp., F7233, whole genome shotgun sequencing project.</title>
        <authorList>
            <person name="Jiang S."/>
            <person name="Liu Z.W."/>
            <person name="Du Z.J."/>
        </authorList>
    </citation>
    <scope>NUCLEOTIDE SEQUENCE [LARGE SCALE GENOMIC DNA]</scope>
    <source>
        <strain evidence="9 10">F7233</strain>
    </source>
</reference>
<organism evidence="9 10">
    <name type="scientific">Stappia albiluteola</name>
    <dbReference type="NCBI Taxonomy" id="2758565"/>
    <lineage>
        <taxon>Bacteria</taxon>
        <taxon>Pseudomonadati</taxon>
        <taxon>Pseudomonadota</taxon>
        <taxon>Alphaproteobacteria</taxon>
        <taxon>Hyphomicrobiales</taxon>
        <taxon>Stappiaceae</taxon>
        <taxon>Stappia</taxon>
    </lineage>
</organism>
<dbReference type="PANTHER" id="PTHR35093">
    <property type="entry name" value="OUTER MEMBRANE PROTEIN NMB0088-RELATED"/>
    <property type="match status" value="1"/>
</dbReference>
<dbReference type="Gene3D" id="2.40.160.60">
    <property type="entry name" value="Outer membrane protein transport protein (OMPP1/FadL/TodX)"/>
    <property type="match status" value="1"/>
</dbReference>
<protein>
    <submittedName>
        <fullName evidence="9">Outer membrane protein transport protein</fullName>
    </submittedName>
</protein>
<keyword evidence="7" id="KW-0998">Cell outer membrane</keyword>
<evidence type="ECO:0000313" key="10">
    <source>
        <dbReference type="Proteomes" id="UP000541109"/>
    </source>
</evidence>
<proteinExistence type="inferred from homology"/>
<keyword evidence="10" id="KW-1185">Reference proteome</keyword>
<dbReference type="PANTHER" id="PTHR35093:SF8">
    <property type="entry name" value="OUTER MEMBRANE PROTEIN NMB0088-RELATED"/>
    <property type="match status" value="1"/>
</dbReference>
<dbReference type="AlphaFoldDB" id="A0A839ADV9"/>
<evidence type="ECO:0000256" key="2">
    <source>
        <dbReference type="ARBA" id="ARBA00008163"/>
    </source>
</evidence>
<comment type="similarity">
    <text evidence="2">Belongs to the OmpP1/FadL family.</text>
</comment>
<evidence type="ECO:0000256" key="1">
    <source>
        <dbReference type="ARBA" id="ARBA00004571"/>
    </source>
</evidence>
<feature type="chain" id="PRO_5032398348" evidence="8">
    <location>
        <begin position="27"/>
        <end position="447"/>
    </location>
</feature>
<dbReference type="SUPFAM" id="SSF56935">
    <property type="entry name" value="Porins"/>
    <property type="match status" value="1"/>
</dbReference>
<evidence type="ECO:0000313" key="9">
    <source>
        <dbReference type="EMBL" id="MBA5777731.1"/>
    </source>
</evidence>
<dbReference type="Pfam" id="PF03349">
    <property type="entry name" value="Toluene_X"/>
    <property type="match status" value="1"/>
</dbReference>
<dbReference type="GO" id="GO:0009279">
    <property type="term" value="C:cell outer membrane"/>
    <property type="evidence" value="ECO:0007669"/>
    <property type="project" value="UniProtKB-SubCell"/>
</dbReference>
<dbReference type="GO" id="GO:0015483">
    <property type="term" value="F:long-chain fatty acid transporting porin activity"/>
    <property type="evidence" value="ECO:0007669"/>
    <property type="project" value="TreeGrafter"/>
</dbReference>
<evidence type="ECO:0000256" key="3">
    <source>
        <dbReference type="ARBA" id="ARBA00022452"/>
    </source>
</evidence>
<keyword evidence="5 8" id="KW-0732">Signal</keyword>
<evidence type="ECO:0000256" key="7">
    <source>
        <dbReference type="ARBA" id="ARBA00023237"/>
    </source>
</evidence>
<sequence>MKETMKWAKLSVAALALVATSSEAFAGAFAIREQSAYYQGLSFAGYGTTGPSISSVFWNPATITGAGDGLTFESHNTVIIPDSEIKQSDYTANPALAGLGVFDSNVNSGDIGNDAFVPSTYAAYKVNEDIFVGLAINAPFGLGTKPENNWAGQFYSRSSSAFSINVNPIAGYRINDQVSIAAGLQVQYLDVSLKRGVPTSLTLGTGILDGDDVGFGATAGITYKPFEGTEFGLGYRSAVSHKLEGDLTVPAVVFPAPTPGSVTPISAKLITPDQVNFSFKQRVNESFRVLGTVEWTNWSRLTEPKVVADANGATIQTLPFNYDDGWFFALGGEYDYNEQLTLRAGLAYEISPIDDDIRSTRLPDSDRIWVSGGLTYNFNHDLSFDLGYTHIFAEDGDIAIVQGHQDYNSGIGSFTGQAESSVDIISASVRYRWGGPTHADEPITTKY</sequence>
<name>A0A839ADV9_9HYPH</name>
<evidence type="ECO:0000256" key="4">
    <source>
        <dbReference type="ARBA" id="ARBA00022692"/>
    </source>
</evidence>
<dbReference type="RefSeq" id="WP_182165353.1">
    <property type="nucleotide sequence ID" value="NZ_JACFXV010000053.1"/>
</dbReference>
<dbReference type="Proteomes" id="UP000541109">
    <property type="component" value="Unassembled WGS sequence"/>
</dbReference>
<accession>A0A839ADV9</accession>
<dbReference type="EMBL" id="JACFXV010000053">
    <property type="protein sequence ID" value="MBA5777731.1"/>
    <property type="molecule type" value="Genomic_DNA"/>
</dbReference>
<keyword evidence="4" id="KW-0812">Transmembrane</keyword>
<evidence type="ECO:0000256" key="6">
    <source>
        <dbReference type="ARBA" id="ARBA00023136"/>
    </source>
</evidence>
<comment type="caution">
    <text evidence="9">The sequence shown here is derived from an EMBL/GenBank/DDBJ whole genome shotgun (WGS) entry which is preliminary data.</text>
</comment>
<evidence type="ECO:0000256" key="5">
    <source>
        <dbReference type="ARBA" id="ARBA00022729"/>
    </source>
</evidence>
<dbReference type="InterPro" id="IPR005017">
    <property type="entry name" value="OMPP1/FadL/TodX"/>
</dbReference>